<organism evidence="1 2">
    <name type="scientific">Capnocytophaga haemolytica</name>
    <dbReference type="NCBI Taxonomy" id="45243"/>
    <lineage>
        <taxon>Bacteria</taxon>
        <taxon>Pseudomonadati</taxon>
        <taxon>Bacteroidota</taxon>
        <taxon>Flavobacteriia</taxon>
        <taxon>Flavobacteriales</taxon>
        <taxon>Flavobacteriaceae</taxon>
        <taxon>Capnocytophaga</taxon>
    </lineage>
</organism>
<gene>
    <name evidence="1" type="ORF">SAMEA44541418_00041</name>
</gene>
<evidence type="ECO:0000313" key="1">
    <source>
        <dbReference type="EMBL" id="SNV00963.1"/>
    </source>
</evidence>
<protein>
    <recommendedName>
        <fullName evidence="3">Transposase</fullName>
    </recommendedName>
</protein>
<dbReference type="Proteomes" id="UP000215539">
    <property type="component" value="Chromosome 1"/>
</dbReference>
<proteinExistence type="predicted"/>
<dbReference type="EMBL" id="LT906449">
    <property type="protein sequence ID" value="SNV00963.1"/>
    <property type="molecule type" value="Genomic_DNA"/>
</dbReference>
<accession>A0AAX2GW75</accession>
<reference evidence="1 2" key="1">
    <citation type="submission" date="2017-06" db="EMBL/GenBank/DDBJ databases">
        <authorList>
            <consortium name="Pathogen Informatics"/>
        </authorList>
    </citation>
    <scope>NUCLEOTIDE SEQUENCE [LARGE SCALE GENOMIC DNA]</scope>
    <source>
        <strain evidence="1 2">NCTC12947</strain>
    </source>
</reference>
<name>A0AAX2GW75_9FLAO</name>
<evidence type="ECO:0000313" key="2">
    <source>
        <dbReference type="Proteomes" id="UP000215539"/>
    </source>
</evidence>
<dbReference type="AlphaFoldDB" id="A0AAX2GW75"/>
<sequence length="83" mass="9789">MLSISFDVYMCKVITQFVIYVTTASFRRLKDLFRDKHKPAQKKMSTIVRCVILKGYSYCRHLHIARERIASKNGLLIIQILRI</sequence>
<evidence type="ECO:0008006" key="3">
    <source>
        <dbReference type="Google" id="ProtNLM"/>
    </source>
</evidence>